<feature type="region of interest" description="Disordered" evidence="10">
    <location>
        <begin position="482"/>
        <end position="503"/>
    </location>
</feature>
<dbReference type="AlphaFoldDB" id="A0A8B7YM63"/>
<dbReference type="OMA" id="MASCITC"/>
<reference evidence="14" key="1">
    <citation type="submission" date="2025-08" db="UniProtKB">
        <authorList>
            <consortium name="RefSeq"/>
        </authorList>
    </citation>
    <scope>IDENTIFICATION</scope>
</reference>
<evidence type="ECO:0000256" key="2">
    <source>
        <dbReference type="ARBA" id="ARBA00006899"/>
    </source>
</evidence>
<organism evidence="13 14">
    <name type="scientific">Acanthaster planci</name>
    <name type="common">Crown-of-thorns starfish</name>
    <dbReference type="NCBI Taxonomy" id="133434"/>
    <lineage>
        <taxon>Eukaryota</taxon>
        <taxon>Metazoa</taxon>
        <taxon>Echinodermata</taxon>
        <taxon>Eleutherozoa</taxon>
        <taxon>Asterozoa</taxon>
        <taxon>Asteroidea</taxon>
        <taxon>Valvatacea</taxon>
        <taxon>Valvatida</taxon>
        <taxon>Acanthasteridae</taxon>
        <taxon>Acanthaster</taxon>
    </lineage>
</organism>
<dbReference type="InterPro" id="IPR033599">
    <property type="entry name" value="TAF1B/Rrn7"/>
</dbReference>
<dbReference type="InterPro" id="IPR048538">
    <property type="entry name" value="Rrn7_cyclin_C"/>
</dbReference>
<accession>A0A8B7YM63</accession>
<keyword evidence="4" id="KW-0863">Zinc-finger</keyword>
<dbReference type="GO" id="GO:0042790">
    <property type="term" value="P:nucleolar large rRNA transcription by RNA polymerase I"/>
    <property type="evidence" value="ECO:0007669"/>
    <property type="project" value="TreeGrafter"/>
</dbReference>
<evidence type="ECO:0000256" key="9">
    <source>
        <dbReference type="ARBA" id="ARBA00023242"/>
    </source>
</evidence>
<dbReference type="GO" id="GO:0001164">
    <property type="term" value="F:RNA polymerase I core promoter sequence-specific DNA binding"/>
    <property type="evidence" value="ECO:0007669"/>
    <property type="project" value="InterPro"/>
</dbReference>
<evidence type="ECO:0000313" key="14">
    <source>
        <dbReference type="RefSeq" id="XP_022094359.1"/>
    </source>
</evidence>
<dbReference type="Pfam" id="PF20645">
    <property type="entry name" value="Rrn7_cyclin_C"/>
    <property type="match status" value="1"/>
</dbReference>
<evidence type="ECO:0000256" key="1">
    <source>
        <dbReference type="ARBA" id="ARBA00004604"/>
    </source>
</evidence>
<dbReference type="Pfam" id="PF20644">
    <property type="entry name" value="Rrn7_cyclin_N"/>
    <property type="match status" value="1"/>
</dbReference>
<comment type="subcellular location">
    <subcellularLocation>
        <location evidence="1">Nucleus</location>
        <location evidence="1">Nucleolus</location>
    </subcellularLocation>
</comment>
<dbReference type="PANTHER" id="PTHR31576:SF2">
    <property type="entry name" value="TATA BOX-BINDING PROTEIN-ASSOCIATED FACTOR RNA POLYMERASE I SUBUNIT B"/>
    <property type="match status" value="1"/>
</dbReference>
<evidence type="ECO:0000313" key="13">
    <source>
        <dbReference type="Proteomes" id="UP000694845"/>
    </source>
</evidence>
<dbReference type="KEGG" id="aplc:110981253"/>
<evidence type="ECO:0000256" key="10">
    <source>
        <dbReference type="SAM" id="MobiDB-lite"/>
    </source>
</evidence>
<dbReference type="GO" id="GO:0070860">
    <property type="term" value="C:RNA polymerase I core factor complex"/>
    <property type="evidence" value="ECO:0007669"/>
    <property type="project" value="InterPro"/>
</dbReference>
<evidence type="ECO:0000256" key="7">
    <source>
        <dbReference type="ARBA" id="ARBA00023125"/>
    </source>
</evidence>
<feature type="domain" description="Rrn7/TAF1B N-terminal cyclin" evidence="11">
    <location>
        <begin position="83"/>
        <end position="237"/>
    </location>
</feature>
<feature type="domain" description="Rrn7/TAF1B C-terminal cyclin" evidence="12">
    <location>
        <begin position="268"/>
        <end position="405"/>
    </location>
</feature>
<dbReference type="RefSeq" id="XP_022094359.1">
    <property type="nucleotide sequence ID" value="XM_022238667.1"/>
</dbReference>
<protein>
    <submittedName>
        <fullName evidence="14">TATA box-binding protein-associated factor RNA polymerase I subunit B-like</fullName>
    </submittedName>
</protein>
<keyword evidence="7" id="KW-0238">DNA-binding</keyword>
<keyword evidence="6" id="KW-0805">Transcription regulation</keyword>
<keyword evidence="5" id="KW-0862">Zinc</keyword>
<dbReference type="PANTHER" id="PTHR31576">
    <property type="entry name" value="TATA BOX-BINDING PROTEIN-ASSOCIATED FACTOR RNA POLYMERASE I SUBUNIT B"/>
    <property type="match status" value="1"/>
</dbReference>
<dbReference type="GO" id="GO:0008270">
    <property type="term" value="F:zinc ion binding"/>
    <property type="evidence" value="ECO:0007669"/>
    <property type="project" value="UniProtKB-KW"/>
</dbReference>
<keyword evidence="13" id="KW-1185">Reference proteome</keyword>
<evidence type="ECO:0000256" key="8">
    <source>
        <dbReference type="ARBA" id="ARBA00023163"/>
    </source>
</evidence>
<feature type="compositionally biased region" description="Acidic residues" evidence="10">
    <location>
        <begin position="135"/>
        <end position="146"/>
    </location>
</feature>
<dbReference type="InterPro" id="IPR048540">
    <property type="entry name" value="Rrn7_cyclin_N"/>
</dbReference>
<sequence length="695" mass="80153">MPTCGNCRQEVDFYEHGGLFYCNECDTQSQVMRVIEKDDDFTDLHGLSHAHMYSTKKSKKMVTKDETDAEEQQEQSWWSAELYQAILKAQVKALLAMGFPSKLDEIVMQLWFRYLSKSGTAFCKTPKAANVSEDVQGEIDKEDQEEDTSKRPPWKKGKRNRKLLCKDDWLHRSEKGTIVTNAIQRSHTDKIRLSLWNSVCFMYMGLQALKEHVLLSDLLRWVREGHLPLRSTADVIPEHISKTLSIKDIGRFCNPLVFMPDVNYVFSLLKELSAKLDVTPQSLSSTEMSFIIFRVIHTLNLPNELCQCVHRLHLQVPLFTLETALSKGSPASPECLALTYVVVTLKLLFRLDDCNEHLLSSRTQKLQPLFPDDIHLFNWDVWLEVQKLRVQQKLSQEGFIQNPSDIEKVRNMAGFVQHFNNFYQVEQVNKHLHAVDKTQIRRQEKLKEYQRPFRTLLKESNSSHLSHSAPSSFAVARPTLQSVPSNLPEHTSPKETSDQPQPVTRLATSLNWVLRDDLLSEDFSSHTLSHLTNLKALCEQCIVPPKSVFEALDLPEKSDQSELWSWRKDSAKLHPKKPKSKRLRQQIGKADEEKECGCEKSEADEDEVLTNSCEEDGHGEMHHYLRDMGLVSLNTSYVTYPTCSKSIKKMKPEHQMDCFHKSMAWLLDLCGQLWELRPKDISLCVLKLENILFQK</sequence>
<evidence type="ECO:0000256" key="4">
    <source>
        <dbReference type="ARBA" id="ARBA00022771"/>
    </source>
</evidence>
<proteinExistence type="inferred from homology"/>
<evidence type="ECO:0000259" key="11">
    <source>
        <dbReference type="Pfam" id="PF20644"/>
    </source>
</evidence>
<keyword evidence="3" id="KW-0479">Metal-binding</keyword>
<dbReference type="GeneID" id="110981253"/>
<comment type="similarity">
    <text evidence="2">Belongs to the RRN7/TAF1B family.</text>
</comment>
<dbReference type="OrthoDB" id="10069252at2759"/>
<dbReference type="Proteomes" id="UP000694845">
    <property type="component" value="Unplaced"/>
</dbReference>
<dbReference type="GO" id="GO:0005668">
    <property type="term" value="C:RNA polymerase transcription factor SL1 complex"/>
    <property type="evidence" value="ECO:0007669"/>
    <property type="project" value="TreeGrafter"/>
</dbReference>
<name>A0A8B7YM63_ACAPL</name>
<keyword evidence="9" id="KW-0539">Nucleus</keyword>
<feature type="region of interest" description="Disordered" evidence="10">
    <location>
        <begin position="134"/>
        <end position="159"/>
    </location>
</feature>
<keyword evidence="8" id="KW-0804">Transcription</keyword>
<gene>
    <name evidence="14" type="primary">LOC110981253</name>
</gene>
<evidence type="ECO:0000259" key="12">
    <source>
        <dbReference type="Pfam" id="PF20645"/>
    </source>
</evidence>
<evidence type="ECO:0000256" key="3">
    <source>
        <dbReference type="ARBA" id="ARBA00022723"/>
    </source>
</evidence>
<evidence type="ECO:0000256" key="5">
    <source>
        <dbReference type="ARBA" id="ARBA00022833"/>
    </source>
</evidence>
<evidence type="ECO:0000256" key="6">
    <source>
        <dbReference type="ARBA" id="ARBA00023015"/>
    </source>
</evidence>